<keyword evidence="12" id="KW-1185">Reference proteome</keyword>
<evidence type="ECO:0000256" key="3">
    <source>
        <dbReference type="ARBA" id="ARBA00022989"/>
    </source>
</evidence>
<evidence type="ECO:0000256" key="6">
    <source>
        <dbReference type="ARBA" id="ARBA00023170"/>
    </source>
</evidence>
<evidence type="ECO:0000259" key="10">
    <source>
        <dbReference type="PROSITE" id="PS50262"/>
    </source>
</evidence>
<evidence type="ECO:0000256" key="8">
    <source>
        <dbReference type="SAM" id="MobiDB-lite"/>
    </source>
</evidence>
<evidence type="ECO:0000256" key="7">
    <source>
        <dbReference type="ARBA" id="ARBA00023224"/>
    </source>
</evidence>
<sequence>MSTGANNTWRWFLSAPSSVPPYFHSQLSFSADLSVAIFLIMTGIVSVVGNGVVLLIFWRKRKKLRPHELMTINLAICDFGYSLLGAPCPITSSLSHAWIFGERGCLFYGLQGFLFGIGSLLTTCLISLDRCFKICSVQYGQWIERKHASISIVLVWMYTFFWGCLPVFGFGSYGPEPFATSCTINWWRMKSSLNDRVYVFLILSLCFCLPTFIIISSYIAILLKVYRSSHTLAAIPSSAVTHSSKDIRLTKIAAVVCSSFLIAWMPYAIVSVYSALTAKEEHGGDAVVGTGSSHSGTSDVLTLSTLFSWASLENASSIGGSGELWNNATLDPHGQLGPRGGSGAPNMRAVSSLRPEVTLIPAMFAKSHCMFNPFIYHIMNREFREDVYYMFCGKGKKRSYSDGHRSSISLSYYHSWRRRSTPNSATHSVKEKKEKEAGHSGSMQDAPLDAAVLDTQINLEGGTGSEREREPGGSTSSSVLNGEH</sequence>
<feature type="transmembrane region" description="Helical" evidence="9">
    <location>
        <begin position="148"/>
        <end position="168"/>
    </location>
</feature>
<dbReference type="GO" id="GO:0004930">
    <property type="term" value="F:G protein-coupled receptor activity"/>
    <property type="evidence" value="ECO:0007669"/>
    <property type="project" value="UniProtKB-KW"/>
</dbReference>
<dbReference type="PANTHER" id="PTHR24240">
    <property type="entry name" value="OPSIN"/>
    <property type="match status" value="1"/>
</dbReference>
<name>A0AAY4AGH9_9TELE</name>
<evidence type="ECO:0000256" key="1">
    <source>
        <dbReference type="ARBA" id="ARBA00004141"/>
    </source>
</evidence>
<feature type="region of interest" description="Disordered" evidence="8">
    <location>
        <begin position="420"/>
        <end position="484"/>
    </location>
</feature>
<dbReference type="Proteomes" id="UP000694580">
    <property type="component" value="Chromosome 5"/>
</dbReference>
<keyword evidence="4" id="KW-0297">G-protein coupled receptor</keyword>
<dbReference type="PROSITE" id="PS50262">
    <property type="entry name" value="G_PROTEIN_RECEP_F1_2"/>
    <property type="match status" value="1"/>
</dbReference>
<reference evidence="11" key="3">
    <citation type="submission" date="2025-09" db="UniProtKB">
        <authorList>
            <consortium name="Ensembl"/>
        </authorList>
    </citation>
    <scope>IDENTIFICATION</scope>
</reference>
<dbReference type="AlphaFoldDB" id="A0AAY4AGH9"/>
<dbReference type="GO" id="GO:0016020">
    <property type="term" value="C:membrane"/>
    <property type="evidence" value="ECO:0007669"/>
    <property type="project" value="UniProtKB-SubCell"/>
</dbReference>
<accession>A0AAY4AGH9</accession>
<keyword evidence="2 9" id="KW-0812">Transmembrane</keyword>
<evidence type="ECO:0000256" key="5">
    <source>
        <dbReference type="ARBA" id="ARBA00023136"/>
    </source>
</evidence>
<dbReference type="GeneTree" id="ENSGT01120000271854"/>
<gene>
    <name evidence="11" type="primary">opn9</name>
</gene>
<evidence type="ECO:0000256" key="9">
    <source>
        <dbReference type="SAM" id="Phobius"/>
    </source>
</evidence>
<keyword evidence="7" id="KW-0807">Transducer</keyword>
<feature type="transmembrane region" description="Helical" evidence="9">
    <location>
        <begin position="197"/>
        <end position="223"/>
    </location>
</feature>
<reference evidence="11" key="2">
    <citation type="submission" date="2025-08" db="UniProtKB">
        <authorList>
            <consortium name="Ensembl"/>
        </authorList>
    </citation>
    <scope>IDENTIFICATION</scope>
</reference>
<evidence type="ECO:0000256" key="2">
    <source>
        <dbReference type="ARBA" id="ARBA00022692"/>
    </source>
</evidence>
<dbReference type="PRINTS" id="PR00237">
    <property type="entry name" value="GPCRRHODOPSN"/>
</dbReference>
<dbReference type="RefSeq" id="XP_028836840.1">
    <property type="nucleotide sequence ID" value="XM_028981007.1"/>
</dbReference>
<proteinExistence type="predicted"/>
<keyword evidence="3 9" id="KW-1133">Transmembrane helix</keyword>
<protein>
    <recommendedName>
        <fullName evidence="10">G-protein coupled receptors family 1 profile domain-containing protein</fullName>
    </recommendedName>
</protein>
<evidence type="ECO:0000256" key="4">
    <source>
        <dbReference type="ARBA" id="ARBA00023040"/>
    </source>
</evidence>
<feature type="transmembrane region" description="Helical" evidence="9">
    <location>
        <begin position="35"/>
        <end position="58"/>
    </location>
</feature>
<comment type="subcellular location">
    <subcellularLocation>
        <location evidence="1">Membrane</location>
        <topology evidence="1">Multi-pass membrane protein</topology>
    </subcellularLocation>
</comment>
<dbReference type="Gene3D" id="1.20.1070.10">
    <property type="entry name" value="Rhodopsin 7-helix transmembrane proteins"/>
    <property type="match status" value="1"/>
</dbReference>
<feature type="domain" description="G-protein coupled receptors family 1 profile" evidence="10">
    <location>
        <begin position="49"/>
        <end position="376"/>
    </location>
</feature>
<dbReference type="GeneID" id="114790718"/>
<feature type="compositionally biased region" description="Basic and acidic residues" evidence="8">
    <location>
        <begin position="428"/>
        <end position="438"/>
    </location>
</feature>
<reference evidence="11 12" key="1">
    <citation type="submission" date="2020-06" db="EMBL/GenBank/DDBJ databases">
        <authorList>
            <consortium name="Wellcome Sanger Institute Data Sharing"/>
        </authorList>
    </citation>
    <scope>NUCLEOTIDE SEQUENCE [LARGE SCALE GENOMIC DNA]</scope>
</reference>
<feature type="compositionally biased region" description="Polar residues" evidence="8">
    <location>
        <begin position="473"/>
        <end position="484"/>
    </location>
</feature>
<evidence type="ECO:0000313" key="11">
    <source>
        <dbReference type="Ensembl" id="ENSDCDP00010006401.1"/>
    </source>
</evidence>
<dbReference type="SUPFAM" id="SSF81321">
    <property type="entry name" value="Family A G protein-coupled receptor-like"/>
    <property type="match status" value="2"/>
</dbReference>
<evidence type="ECO:0000313" key="12">
    <source>
        <dbReference type="Proteomes" id="UP000694580"/>
    </source>
</evidence>
<feature type="transmembrane region" description="Helical" evidence="9">
    <location>
        <begin position="252"/>
        <end position="276"/>
    </location>
</feature>
<dbReference type="Ensembl" id="ENSDCDT00010006615.1">
    <property type="protein sequence ID" value="ENSDCDP00010006401.1"/>
    <property type="gene ID" value="ENSDCDG00010002763.1"/>
</dbReference>
<feature type="transmembrane region" description="Helical" evidence="9">
    <location>
        <begin position="79"/>
        <end position="100"/>
    </location>
</feature>
<dbReference type="InterPro" id="IPR050125">
    <property type="entry name" value="GPCR_opsins"/>
</dbReference>
<organism evidence="11 12">
    <name type="scientific">Denticeps clupeoides</name>
    <name type="common">denticle herring</name>
    <dbReference type="NCBI Taxonomy" id="299321"/>
    <lineage>
        <taxon>Eukaryota</taxon>
        <taxon>Metazoa</taxon>
        <taxon>Chordata</taxon>
        <taxon>Craniata</taxon>
        <taxon>Vertebrata</taxon>
        <taxon>Euteleostomi</taxon>
        <taxon>Actinopterygii</taxon>
        <taxon>Neopterygii</taxon>
        <taxon>Teleostei</taxon>
        <taxon>Clupei</taxon>
        <taxon>Clupeiformes</taxon>
        <taxon>Denticipitoidei</taxon>
        <taxon>Denticipitidae</taxon>
        <taxon>Denticeps</taxon>
    </lineage>
</organism>
<feature type="transmembrane region" description="Helical" evidence="9">
    <location>
        <begin position="106"/>
        <end position="128"/>
    </location>
</feature>
<dbReference type="Pfam" id="PF00001">
    <property type="entry name" value="7tm_1"/>
    <property type="match status" value="1"/>
</dbReference>
<keyword evidence="6" id="KW-0675">Receptor</keyword>
<keyword evidence="5 9" id="KW-0472">Membrane</keyword>
<dbReference type="InterPro" id="IPR000276">
    <property type="entry name" value="GPCR_Rhodpsn"/>
</dbReference>
<dbReference type="InterPro" id="IPR017452">
    <property type="entry name" value="GPCR_Rhodpsn_7TM"/>
</dbReference>